<dbReference type="STRING" id="28173.VIBNI_A2238"/>
<dbReference type="Proteomes" id="UP000016895">
    <property type="component" value="Chromosome 1"/>
</dbReference>
<accession>U4K6P6</accession>
<evidence type="ECO:0000313" key="2">
    <source>
        <dbReference type="Proteomes" id="UP000016895"/>
    </source>
</evidence>
<dbReference type="KEGG" id="vni:VIBNI_A2238"/>
<dbReference type="OrthoDB" id="5879520at2"/>
<gene>
    <name evidence="1" type="ORF">VIBNI_A2238</name>
</gene>
<dbReference type="EMBL" id="FO203526">
    <property type="protein sequence ID" value="CCO58314.1"/>
    <property type="molecule type" value="Genomic_DNA"/>
</dbReference>
<sequence>MRRSRLMAEMFDWRELSVYRDVRFESLEERFCSTKGAESDTRIFKTVKELMVLAALVGYQLGEYEPLKSKTHATPIKLGTYAKTGHDAYIYLIALAKEPSLDMLKDENLRDAIGIFEGYCNSGLKHIDSWIMNNIGEPLVTNILFNQTLKYLIENE</sequence>
<reference evidence="1 2" key="1">
    <citation type="journal article" date="2013" name="ISME J.">
        <title>Comparative genomics of pathogenic lineages of Vibrio nigripulchritudo identifies virulence-associated traits.</title>
        <authorList>
            <person name="Goudenege D."/>
            <person name="Labreuche Y."/>
            <person name="Krin E."/>
            <person name="Ansquer D."/>
            <person name="Mangenot S."/>
            <person name="Calteau A."/>
            <person name="Medigue C."/>
            <person name="Mazel D."/>
            <person name="Polz M.F."/>
            <person name="Le Roux F."/>
        </authorList>
    </citation>
    <scope>NUCLEOTIDE SEQUENCE [LARGE SCALE GENOMIC DNA]</scope>
    <source>
        <strain evidence="2">SnF1</strain>
    </source>
</reference>
<organism evidence="1 2">
    <name type="scientific">Vibrio nigripulchritudo</name>
    <dbReference type="NCBI Taxonomy" id="28173"/>
    <lineage>
        <taxon>Bacteria</taxon>
        <taxon>Pseudomonadati</taxon>
        <taxon>Pseudomonadota</taxon>
        <taxon>Gammaproteobacteria</taxon>
        <taxon>Vibrionales</taxon>
        <taxon>Vibrionaceae</taxon>
        <taxon>Vibrio</taxon>
    </lineage>
</organism>
<evidence type="ECO:0000313" key="1">
    <source>
        <dbReference type="EMBL" id="CCO58314.1"/>
    </source>
</evidence>
<evidence type="ECO:0008006" key="3">
    <source>
        <dbReference type="Google" id="ProtNLM"/>
    </source>
</evidence>
<proteinExistence type="predicted"/>
<name>U4K6P6_9VIBR</name>
<keyword evidence="2" id="KW-1185">Reference proteome</keyword>
<dbReference type="AlphaFoldDB" id="U4K6P6"/>
<protein>
    <recommendedName>
        <fullName evidence="3">Dnd system-associated protein 4</fullName>
    </recommendedName>
</protein>